<protein>
    <submittedName>
        <fullName evidence="3">Sugar phosphate isomerase/epimerase</fullName>
    </submittedName>
</protein>
<dbReference type="PANTHER" id="PTHR12110">
    <property type="entry name" value="HYDROXYPYRUVATE ISOMERASE"/>
    <property type="match status" value="1"/>
</dbReference>
<evidence type="ECO:0000256" key="1">
    <source>
        <dbReference type="ARBA" id="ARBA00023277"/>
    </source>
</evidence>
<dbReference type="EMBL" id="BAAARI010000038">
    <property type="protein sequence ID" value="GAA2590924.1"/>
    <property type="molecule type" value="Genomic_DNA"/>
</dbReference>
<organism evidence="3 4">
    <name type="scientific">Microbacterium binotii</name>
    <dbReference type="NCBI Taxonomy" id="462710"/>
    <lineage>
        <taxon>Bacteria</taxon>
        <taxon>Bacillati</taxon>
        <taxon>Actinomycetota</taxon>
        <taxon>Actinomycetes</taxon>
        <taxon>Micrococcales</taxon>
        <taxon>Microbacteriaceae</taxon>
        <taxon>Microbacterium</taxon>
    </lineage>
</organism>
<sequence length="298" mass="31785">MDLDLACHLSAITPELAPAQLVPVLHDLREMGYRRAVLPPLDAASSDVDALADAFVRTGMLPIAMCGQTPDADVSSPDADVRRAGVELLRESVRFAERLGADQLNGVPYGLFGRPSRRVDPALLAESARAVGAVADEAAERGVQMTFEVLNRYEEAAINTAAQAMDYVAASGSAHLGVHLDSFHMAIEEADAVQAVRTAMPRLRYLELGQSGRGSLERGAVDVPVLVREALDAGYRGRWGVEAFSRPLAGGAADVLSIWRAPYADGLALARDAIGVIRRGWAESVPGRRSHRLARATG</sequence>
<dbReference type="SUPFAM" id="SSF51658">
    <property type="entry name" value="Xylose isomerase-like"/>
    <property type="match status" value="1"/>
</dbReference>
<keyword evidence="1" id="KW-0119">Carbohydrate metabolism</keyword>
<dbReference type="Gene3D" id="3.20.20.150">
    <property type="entry name" value="Divalent-metal-dependent TIM barrel enzymes"/>
    <property type="match status" value="1"/>
</dbReference>
<dbReference type="PANTHER" id="PTHR12110:SF41">
    <property type="entry name" value="INOSOSE DEHYDRATASE"/>
    <property type="match status" value="1"/>
</dbReference>
<dbReference type="InterPro" id="IPR013022">
    <property type="entry name" value="Xyl_isomerase-like_TIM-brl"/>
</dbReference>
<dbReference type="RefSeq" id="WP_344231130.1">
    <property type="nucleotide sequence ID" value="NZ_BAAARI010000038.1"/>
</dbReference>
<evidence type="ECO:0000313" key="4">
    <source>
        <dbReference type="Proteomes" id="UP001500274"/>
    </source>
</evidence>
<dbReference type="GO" id="GO:0016853">
    <property type="term" value="F:isomerase activity"/>
    <property type="evidence" value="ECO:0007669"/>
    <property type="project" value="UniProtKB-KW"/>
</dbReference>
<dbReference type="InterPro" id="IPR050312">
    <property type="entry name" value="IolE/XylAMocC-like"/>
</dbReference>
<keyword evidence="4" id="KW-1185">Reference proteome</keyword>
<gene>
    <name evidence="3" type="ORF">GCM10009862_31580</name>
</gene>
<evidence type="ECO:0000313" key="3">
    <source>
        <dbReference type="EMBL" id="GAA2590924.1"/>
    </source>
</evidence>
<accession>A0ABN3PL02</accession>
<reference evidence="3 4" key="1">
    <citation type="journal article" date="2019" name="Int. J. Syst. Evol. Microbiol.">
        <title>The Global Catalogue of Microorganisms (GCM) 10K type strain sequencing project: providing services to taxonomists for standard genome sequencing and annotation.</title>
        <authorList>
            <consortium name="The Broad Institute Genomics Platform"/>
            <consortium name="The Broad Institute Genome Sequencing Center for Infectious Disease"/>
            <person name="Wu L."/>
            <person name="Ma J."/>
        </authorList>
    </citation>
    <scope>NUCLEOTIDE SEQUENCE [LARGE SCALE GENOMIC DNA]</scope>
    <source>
        <strain evidence="3 4">JCM 16365</strain>
    </source>
</reference>
<dbReference type="InterPro" id="IPR036237">
    <property type="entry name" value="Xyl_isomerase-like_sf"/>
</dbReference>
<comment type="caution">
    <text evidence="3">The sequence shown here is derived from an EMBL/GenBank/DDBJ whole genome shotgun (WGS) entry which is preliminary data.</text>
</comment>
<dbReference type="Pfam" id="PF01261">
    <property type="entry name" value="AP_endonuc_2"/>
    <property type="match status" value="1"/>
</dbReference>
<feature type="domain" description="Xylose isomerase-like TIM barrel" evidence="2">
    <location>
        <begin position="31"/>
        <end position="256"/>
    </location>
</feature>
<evidence type="ECO:0000259" key="2">
    <source>
        <dbReference type="Pfam" id="PF01261"/>
    </source>
</evidence>
<keyword evidence="3" id="KW-0413">Isomerase</keyword>
<proteinExistence type="predicted"/>
<name>A0ABN3PL02_9MICO</name>
<dbReference type="Proteomes" id="UP001500274">
    <property type="component" value="Unassembled WGS sequence"/>
</dbReference>